<feature type="compositionally biased region" description="Acidic residues" evidence="1">
    <location>
        <begin position="189"/>
        <end position="202"/>
    </location>
</feature>
<gene>
    <name evidence="2" type="ORF">KIW84_062942</name>
</gene>
<dbReference type="Proteomes" id="UP001058974">
    <property type="component" value="Chromosome 6"/>
</dbReference>
<evidence type="ECO:0000313" key="3">
    <source>
        <dbReference type="Proteomes" id="UP001058974"/>
    </source>
</evidence>
<reference evidence="2 3" key="1">
    <citation type="journal article" date="2022" name="Nat. Genet.">
        <title>Improved pea reference genome and pan-genome highlight genomic features and evolutionary characteristics.</title>
        <authorList>
            <person name="Yang T."/>
            <person name="Liu R."/>
            <person name="Luo Y."/>
            <person name="Hu S."/>
            <person name="Wang D."/>
            <person name="Wang C."/>
            <person name="Pandey M.K."/>
            <person name="Ge S."/>
            <person name="Xu Q."/>
            <person name="Li N."/>
            <person name="Li G."/>
            <person name="Huang Y."/>
            <person name="Saxena R.K."/>
            <person name="Ji Y."/>
            <person name="Li M."/>
            <person name="Yan X."/>
            <person name="He Y."/>
            <person name="Liu Y."/>
            <person name="Wang X."/>
            <person name="Xiang C."/>
            <person name="Varshney R.K."/>
            <person name="Ding H."/>
            <person name="Gao S."/>
            <person name="Zong X."/>
        </authorList>
    </citation>
    <scope>NUCLEOTIDE SEQUENCE [LARGE SCALE GENOMIC DNA]</scope>
    <source>
        <strain evidence="2 3">cv. Zhongwan 6</strain>
    </source>
</reference>
<accession>A0A9D4W6B5</accession>
<name>A0A9D4W6B5_PEA</name>
<evidence type="ECO:0000313" key="2">
    <source>
        <dbReference type="EMBL" id="KAI5396898.1"/>
    </source>
</evidence>
<comment type="caution">
    <text evidence="2">The sequence shown here is derived from an EMBL/GenBank/DDBJ whole genome shotgun (WGS) entry which is preliminary data.</text>
</comment>
<keyword evidence="3" id="KW-1185">Reference proteome</keyword>
<proteinExistence type="predicted"/>
<sequence length="227" mass="25823">MGSQLFILSKIEIGEDEVTVQSRWSKAKDGLHPEEDADESQMSRNMQVFNVVFYYRWEFIRVNDGDTIYMGDVSTIVFGQLIDMWNNDDAYDFATYACVTQVDGEMFVEHDVTGIKVTVKSHRCVNEMVKLNGCDDEGVEGFSDSEDEKTTTIADGFNVYLSINEGTIGVGMLTGSKKKKWENDEYVSDELDNSDPYVSDDDNGPKFDNGPRMQFNYLDDFREAICE</sequence>
<dbReference type="EMBL" id="JAMSHJ010000006">
    <property type="protein sequence ID" value="KAI5396898.1"/>
    <property type="molecule type" value="Genomic_DNA"/>
</dbReference>
<feature type="region of interest" description="Disordered" evidence="1">
    <location>
        <begin position="189"/>
        <end position="210"/>
    </location>
</feature>
<dbReference type="AlphaFoldDB" id="A0A9D4W6B5"/>
<evidence type="ECO:0000256" key="1">
    <source>
        <dbReference type="SAM" id="MobiDB-lite"/>
    </source>
</evidence>
<dbReference type="Gramene" id="Psat06G0294200-T1">
    <property type="protein sequence ID" value="KAI5396898.1"/>
    <property type="gene ID" value="KIW84_062942"/>
</dbReference>
<organism evidence="2 3">
    <name type="scientific">Pisum sativum</name>
    <name type="common">Garden pea</name>
    <name type="synonym">Lathyrus oleraceus</name>
    <dbReference type="NCBI Taxonomy" id="3888"/>
    <lineage>
        <taxon>Eukaryota</taxon>
        <taxon>Viridiplantae</taxon>
        <taxon>Streptophyta</taxon>
        <taxon>Embryophyta</taxon>
        <taxon>Tracheophyta</taxon>
        <taxon>Spermatophyta</taxon>
        <taxon>Magnoliopsida</taxon>
        <taxon>eudicotyledons</taxon>
        <taxon>Gunneridae</taxon>
        <taxon>Pentapetalae</taxon>
        <taxon>rosids</taxon>
        <taxon>fabids</taxon>
        <taxon>Fabales</taxon>
        <taxon>Fabaceae</taxon>
        <taxon>Papilionoideae</taxon>
        <taxon>50 kb inversion clade</taxon>
        <taxon>NPAAA clade</taxon>
        <taxon>Hologalegina</taxon>
        <taxon>IRL clade</taxon>
        <taxon>Fabeae</taxon>
        <taxon>Lathyrus</taxon>
    </lineage>
</organism>
<protein>
    <submittedName>
        <fullName evidence="2">Uncharacterized protein</fullName>
    </submittedName>
</protein>